<dbReference type="EMBL" id="QXFM01000114">
    <property type="protein sequence ID" value="RIV82951.1"/>
    <property type="molecule type" value="Genomic_DNA"/>
</dbReference>
<comment type="caution">
    <text evidence="1">The sequence shown here is derived from an EMBL/GenBank/DDBJ whole genome shotgun (WGS) entry which is preliminary data.</text>
</comment>
<dbReference type="InterPro" id="IPR044000">
    <property type="entry name" value="Phage_tube_2"/>
</dbReference>
<dbReference type="Pfam" id="PF18906">
    <property type="entry name" value="Phage_tube_2"/>
    <property type="match status" value="1"/>
</dbReference>
<dbReference type="RefSeq" id="WP_119593462.1">
    <property type="nucleotide sequence ID" value="NZ_QXFM01000114.1"/>
</dbReference>
<name>A0A3A1P6I9_9SPHN</name>
<sequence length="309" mass="32727">MLFWKSKTFLAKLETSYGVDAVPTGAANAILASNVTLRPMEGEDVERANDKPNFGANPTIPVGIHAVLTFDLELVGSGTAGTPPAWGPLLRAMNVAETIDPGNSVTYNPITGIGESACLYFAIGTTRHVILGARGTAELKVSAQGIPMLSCTMTGLFTVPTTAAAPAVDYSAFADPQVATNANTPTFTIGGSDFVLRDLTLNLGNDVQRRFLIGQEAILIVDKAETLRAQVEAVSLDTYNPFAIANAGTRQEIKLVHGTAAGKIVTLDVPAAQQKRPSGYEQQQGIVEWPLDFTPLPTVANDQWTLTLT</sequence>
<proteinExistence type="predicted"/>
<evidence type="ECO:0000313" key="1">
    <source>
        <dbReference type="EMBL" id="RIV82951.1"/>
    </source>
</evidence>
<dbReference type="OrthoDB" id="7325655at2"/>
<keyword evidence="2" id="KW-1185">Reference proteome</keyword>
<dbReference type="AlphaFoldDB" id="A0A3A1P6I9"/>
<evidence type="ECO:0000313" key="2">
    <source>
        <dbReference type="Proteomes" id="UP000265366"/>
    </source>
</evidence>
<organism evidence="1 2">
    <name type="scientific">Aurantiacibacter xanthus</name>
    <dbReference type="NCBI Taxonomy" id="1784712"/>
    <lineage>
        <taxon>Bacteria</taxon>
        <taxon>Pseudomonadati</taxon>
        <taxon>Pseudomonadota</taxon>
        <taxon>Alphaproteobacteria</taxon>
        <taxon>Sphingomonadales</taxon>
        <taxon>Erythrobacteraceae</taxon>
        <taxon>Aurantiacibacter</taxon>
    </lineage>
</organism>
<gene>
    <name evidence="1" type="ORF">D2V17_14205</name>
</gene>
<dbReference type="Proteomes" id="UP000265366">
    <property type="component" value="Unassembled WGS sequence"/>
</dbReference>
<protein>
    <submittedName>
        <fullName evidence="1">Uncharacterized protein</fullName>
    </submittedName>
</protein>
<accession>A0A3A1P6I9</accession>
<reference evidence="1 2" key="1">
    <citation type="submission" date="2018-08" db="EMBL/GenBank/DDBJ databases">
        <title>Erythrobacter zhengii sp.nov., a bacterium isolated from deep-sea sediment.</title>
        <authorList>
            <person name="Fang C."/>
            <person name="Wu Y.-H."/>
            <person name="Sun C."/>
            <person name="Wang H."/>
            <person name="Cheng H."/>
            <person name="Meng F.-X."/>
            <person name="Wang C.-S."/>
            <person name="Xu X.-W."/>
        </authorList>
    </citation>
    <scope>NUCLEOTIDE SEQUENCE [LARGE SCALE GENOMIC DNA]</scope>
    <source>
        <strain evidence="1 2">CCTCC AB 2015396</strain>
    </source>
</reference>